<dbReference type="InterPro" id="IPR007153">
    <property type="entry name" value="Adenosine_kinase"/>
</dbReference>
<dbReference type="EMBL" id="LCOQ01000004">
    <property type="protein sequence ID" value="KKU80993.1"/>
    <property type="molecule type" value="Genomic_DNA"/>
</dbReference>
<evidence type="ECO:0000313" key="1">
    <source>
        <dbReference type="EMBL" id="KKU80993.1"/>
    </source>
</evidence>
<gene>
    <name evidence="1" type="ORF">UY08_C0004G0001</name>
</gene>
<protein>
    <submittedName>
        <fullName evidence="1">DUF355-containing protein</fullName>
    </submittedName>
</protein>
<dbReference type="InterPro" id="IPR036902">
    <property type="entry name" value="Ta1353-like_sf"/>
</dbReference>
<organism evidence="1 2">
    <name type="scientific">Candidatus Gottesmanbacteria bacterium GW2011_GWA1_47_8</name>
    <dbReference type="NCBI Taxonomy" id="1618438"/>
    <lineage>
        <taxon>Bacteria</taxon>
        <taxon>Candidatus Gottesmaniibacteriota</taxon>
    </lineage>
</organism>
<dbReference type="Pfam" id="PF04008">
    <property type="entry name" value="Adenosine_kin"/>
    <property type="match status" value="1"/>
</dbReference>
<proteinExistence type="predicted"/>
<dbReference type="Proteomes" id="UP000034212">
    <property type="component" value="Unassembled WGS sequence"/>
</dbReference>
<dbReference type="AlphaFoldDB" id="A0A0G1VS43"/>
<evidence type="ECO:0000313" key="2">
    <source>
        <dbReference type="Proteomes" id="UP000034212"/>
    </source>
</evidence>
<reference evidence="1 2" key="1">
    <citation type="journal article" date="2015" name="Nature">
        <title>rRNA introns, odd ribosomes, and small enigmatic genomes across a large radiation of phyla.</title>
        <authorList>
            <person name="Brown C.T."/>
            <person name="Hug L.A."/>
            <person name="Thomas B.C."/>
            <person name="Sharon I."/>
            <person name="Castelle C.J."/>
            <person name="Singh A."/>
            <person name="Wilkins M.J."/>
            <person name="Williams K.H."/>
            <person name="Banfield J.F."/>
        </authorList>
    </citation>
    <scope>NUCLEOTIDE SEQUENCE [LARGE SCALE GENOMIC DNA]</scope>
</reference>
<name>A0A0G1VS43_9BACT</name>
<accession>A0A0G1VS43</accession>
<dbReference type="SUPFAM" id="SSF103165">
    <property type="entry name" value="Ta1353-like"/>
    <property type="match status" value="1"/>
</dbReference>
<dbReference type="Gene3D" id="3.40.1520.10">
    <property type="entry name" value="Ta1353-like"/>
    <property type="match status" value="1"/>
</dbReference>
<comment type="caution">
    <text evidence="1">The sequence shown here is derived from an EMBL/GenBank/DDBJ whole genome shotgun (WGS) entry which is preliminary data.</text>
</comment>
<sequence length="37" mass="3960">QGGAVLGVVDGGSPVGVEKPQDVVYRKELLRKFGYKL</sequence>
<feature type="non-terminal residue" evidence="1">
    <location>
        <position position="1"/>
    </location>
</feature>